<feature type="domain" description="Major facilitator superfamily (MFS) profile" evidence="9">
    <location>
        <begin position="6"/>
        <end position="380"/>
    </location>
</feature>
<dbReference type="PROSITE" id="PS50850">
    <property type="entry name" value="MFS"/>
    <property type="match status" value="1"/>
</dbReference>
<evidence type="ECO:0000256" key="6">
    <source>
        <dbReference type="ARBA" id="ARBA00022989"/>
    </source>
</evidence>
<gene>
    <name evidence="10" type="ORF">MRL64_08400</name>
</gene>
<dbReference type="AlphaFoldDB" id="A0AAU6TFH5"/>
<dbReference type="CDD" id="cd17320">
    <property type="entry name" value="MFS_MdfA_MDR_like"/>
    <property type="match status" value="1"/>
</dbReference>
<dbReference type="Pfam" id="PF07690">
    <property type="entry name" value="MFS_1"/>
    <property type="match status" value="1"/>
</dbReference>
<keyword evidence="4" id="KW-1003">Cell membrane</keyword>
<dbReference type="InterPro" id="IPR011701">
    <property type="entry name" value="MFS"/>
</dbReference>
<dbReference type="InterPro" id="IPR004812">
    <property type="entry name" value="Efflux_drug-R_Bcr/CmlA"/>
</dbReference>
<reference evidence="10" key="1">
    <citation type="submission" date="2022-03" db="EMBL/GenBank/DDBJ databases">
        <title>Sea Food Isolates.</title>
        <authorList>
            <person name="Li c."/>
        </authorList>
    </citation>
    <scope>NUCLEOTIDE SEQUENCE</scope>
    <source>
        <strain evidence="10">19MO02SH05</strain>
    </source>
</reference>
<evidence type="ECO:0000256" key="4">
    <source>
        <dbReference type="ARBA" id="ARBA00022475"/>
    </source>
</evidence>
<dbReference type="InterPro" id="IPR036259">
    <property type="entry name" value="MFS_trans_sf"/>
</dbReference>
<feature type="transmembrane region" description="Helical" evidence="8">
    <location>
        <begin position="211"/>
        <end position="231"/>
    </location>
</feature>
<evidence type="ECO:0000259" key="9">
    <source>
        <dbReference type="PROSITE" id="PS50850"/>
    </source>
</evidence>
<evidence type="ECO:0000313" key="10">
    <source>
        <dbReference type="EMBL" id="XAG60362.1"/>
    </source>
</evidence>
<name>A0AAU6TFH5_UNCXX</name>
<feature type="transmembrane region" description="Helical" evidence="8">
    <location>
        <begin position="332"/>
        <end position="353"/>
    </location>
</feature>
<evidence type="ECO:0000256" key="2">
    <source>
        <dbReference type="ARBA" id="ARBA00006236"/>
    </source>
</evidence>
<feature type="transmembrane region" description="Helical" evidence="8">
    <location>
        <begin position="359"/>
        <end position="376"/>
    </location>
</feature>
<keyword evidence="6 8" id="KW-1133">Transmembrane helix</keyword>
<feature type="transmembrane region" description="Helical" evidence="8">
    <location>
        <begin position="302"/>
        <end position="325"/>
    </location>
</feature>
<organism evidence="10">
    <name type="scientific">bacterium 19MO02SH05</name>
    <dbReference type="NCBI Taxonomy" id="2920696"/>
    <lineage>
        <taxon>Bacteria</taxon>
    </lineage>
</organism>
<evidence type="ECO:0000256" key="3">
    <source>
        <dbReference type="ARBA" id="ARBA00022448"/>
    </source>
</evidence>
<sequence length="380" mass="41021">MNTKPSLWLMIVMLMLPQIVETIYSPALGSIAQYFSVSYSQAAQTLSVYFLAFAIGVLVWGILADKLGRRPTMIIGLFIYSCAALIAMQTENFTMLMIARALSAFGIAVGSVVTQTMLRDAFNGEELGKVFSLMGMGISISPVLGMLLGGQLTAMGGHHSVFFALFIIALLLFSYNVFKLPETQTQTQTQTKKQPLHLGSLSIRMFKDRQIWLSGILVALYNIALFSYYQLGAFIFADLGLGSEQFGYSGIVLGFSTLLGSYVNKSLLAKKVSQRSLLWLAALLLATGAVGVFSMLTSIGFMIPMMLVVMSFGIAIPNVLSLALVDYKQQMGSAGALLGLMYYLLIGGGLALAGVVQHLGLVLVICSIATICATFLRSHQ</sequence>
<comment type="subcellular location">
    <subcellularLocation>
        <location evidence="1">Cell membrane</location>
        <topology evidence="1">Multi-pass membrane protein</topology>
    </subcellularLocation>
</comment>
<accession>A0AAU6TFH5</accession>
<dbReference type="GO" id="GO:0042910">
    <property type="term" value="F:xenobiotic transmembrane transporter activity"/>
    <property type="evidence" value="ECO:0007669"/>
    <property type="project" value="InterPro"/>
</dbReference>
<feature type="transmembrane region" description="Helical" evidence="8">
    <location>
        <begin position="71"/>
        <end position="89"/>
    </location>
</feature>
<keyword evidence="3" id="KW-0813">Transport</keyword>
<dbReference type="SUPFAM" id="SSF103473">
    <property type="entry name" value="MFS general substrate transporter"/>
    <property type="match status" value="1"/>
</dbReference>
<evidence type="ECO:0000256" key="7">
    <source>
        <dbReference type="ARBA" id="ARBA00023136"/>
    </source>
</evidence>
<evidence type="ECO:0000256" key="1">
    <source>
        <dbReference type="ARBA" id="ARBA00004651"/>
    </source>
</evidence>
<keyword evidence="7 8" id="KW-0472">Membrane</keyword>
<feature type="transmembrane region" description="Helical" evidence="8">
    <location>
        <begin position="246"/>
        <end position="264"/>
    </location>
</feature>
<keyword evidence="5 8" id="KW-0812">Transmembrane</keyword>
<evidence type="ECO:0000256" key="8">
    <source>
        <dbReference type="SAM" id="Phobius"/>
    </source>
</evidence>
<feature type="transmembrane region" description="Helical" evidence="8">
    <location>
        <begin position="130"/>
        <end position="148"/>
    </location>
</feature>
<feature type="transmembrane region" description="Helical" evidence="8">
    <location>
        <begin position="95"/>
        <end position="118"/>
    </location>
</feature>
<protein>
    <submittedName>
        <fullName evidence="10">Multidrug effflux MFS transporter</fullName>
    </submittedName>
</protein>
<proteinExistence type="inferred from homology"/>
<dbReference type="EMBL" id="CP095342">
    <property type="protein sequence ID" value="XAG60362.1"/>
    <property type="molecule type" value="Genomic_DNA"/>
</dbReference>
<dbReference type="GO" id="GO:1990961">
    <property type="term" value="P:xenobiotic detoxification by transmembrane export across the plasma membrane"/>
    <property type="evidence" value="ECO:0007669"/>
    <property type="project" value="InterPro"/>
</dbReference>
<dbReference type="InterPro" id="IPR020846">
    <property type="entry name" value="MFS_dom"/>
</dbReference>
<evidence type="ECO:0000256" key="5">
    <source>
        <dbReference type="ARBA" id="ARBA00022692"/>
    </source>
</evidence>
<comment type="similarity">
    <text evidence="2">Belongs to the major facilitator superfamily. Bcr/CmlA family.</text>
</comment>
<feature type="transmembrane region" description="Helical" evidence="8">
    <location>
        <begin position="160"/>
        <end position="178"/>
    </location>
</feature>
<feature type="transmembrane region" description="Helical" evidence="8">
    <location>
        <begin position="276"/>
        <end position="296"/>
    </location>
</feature>
<dbReference type="PANTHER" id="PTHR23502:SF137">
    <property type="entry name" value="MAJOR FACILITATOR SUPERFAMILY (MFS) TRANSPORTER-RELATED"/>
    <property type="match status" value="1"/>
</dbReference>
<dbReference type="PANTHER" id="PTHR23502">
    <property type="entry name" value="MAJOR FACILITATOR SUPERFAMILY"/>
    <property type="match status" value="1"/>
</dbReference>
<dbReference type="GO" id="GO:0005886">
    <property type="term" value="C:plasma membrane"/>
    <property type="evidence" value="ECO:0007669"/>
    <property type="project" value="UniProtKB-SubCell"/>
</dbReference>
<dbReference type="Gene3D" id="1.20.1720.10">
    <property type="entry name" value="Multidrug resistance protein D"/>
    <property type="match status" value="1"/>
</dbReference>
<dbReference type="NCBIfam" id="TIGR00710">
    <property type="entry name" value="efflux_Bcr_CflA"/>
    <property type="match status" value="1"/>
</dbReference>
<feature type="transmembrane region" description="Helical" evidence="8">
    <location>
        <begin position="46"/>
        <end position="64"/>
    </location>
</feature>